<reference evidence="1 2" key="1">
    <citation type="submission" date="2024-04" db="EMBL/GenBank/DDBJ databases">
        <authorList>
            <person name="Rising A."/>
            <person name="Reimegard J."/>
            <person name="Sonavane S."/>
            <person name="Akerstrom W."/>
            <person name="Nylinder S."/>
            <person name="Hedman E."/>
            <person name="Kallberg Y."/>
        </authorList>
    </citation>
    <scope>NUCLEOTIDE SEQUENCE [LARGE SCALE GENOMIC DNA]</scope>
</reference>
<feature type="non-terminal residue" evidence="1">
    <location>
        <position position="1"/>
    </location>
</feature>
<dbReference type="EMBL" id="CAXIEN010000467">
    <property type="protein sequence ID" value="CAL1298645.1"/>
    <property type="molecule type" value="Genomic_DNA"/>
</dbReference>
<organism evidence="1 2">
    <name type="scientific">Larinioides sclopetarius</name>
    <dbReference type="NCBI Taxonomy" id="280406"/>
    <lineage>
        <taxon>Eukaryota</taxon>
        <taxon>Metazoa</taxon>
        <taxon>Ecdysozoa</taxon>
        <taxon>Arthropoda</taxon>
        <taxon>Chelicerata</taxon>
        <taxon>Arachnida</taxon>
        <taxon>Araneae</taxon>
        <taxon>Araneomorphae</taxon>
        <taxon>Entelegynae</taxon>
        <taxon>Araneoidea</taxon>
        <taxon>Araneidae</taxon>
        <taxon>Larinioides</taxon>
    </lineage>
</organism>
<name>A0AAV2BQT4_9ARAC</name>
<evidence type="ECO:0000313" key="1">
    <source>
        <dbReference type="EMBL" id="CAL1298645.1"/>
    </source>
</evidence>
<evidence type="ECO:0008006" key="3">
    <source>
        <dbReference type="Google" id="ProtNLM"/>
    </source>
</evidence>
<gene>
    <name evidence="1" type="ORF">LARSCL_LOCUS20912</name>
</gene>
<accession>A0AAV2BQT4</accession>
<evidence type="ECO:0000313" key="2">
    <source>
        <dbReference type="Proteomes" id="UP001497382"/>
    </source>
</evidence>
<protein>
    <recommendedName>
        <fullName evidence="3">Maturase K</fullName>
    </recommendedName>
</protein>
<comment type="caution">
    <text evidence="1">The sequence shown here is derived from an EMBL/GenBank/DDBJ whole genome shotgun (WGS) entry which is preliminary data.</text>
</comment>
<sequence length="95" mass="11164">YTKETINKIRSVSPTNLLTRSRRLKSFQLSQHTCFGILLSKNSFELFINWFLWKLSFIFQNVENEQSNPSTDCCRIFNTRSNFASCSNPSIYILQ</sequence>
<dbReference type="Proteomes" id="UP001497382">
    <property type="component" value="Unassembled WGS sequence"/>
</dbReference>
<proteinExistence type="predicted"/>
<dbReference type="AlphaFoldDB" id="A0AAV2BQT4"/>
<keyword evidence="2" id="KW-1185">Reference proteome</keyword>